<evidence type="ECO:0000313" key="3">
    <source>
        <dbReference type="Proteomes" id="UP001159363"/>
    </source>
</evidence>
<gene>
    <name evidence="2" type="ORF">PR048_018827</name>
</gene>
<proteinExistence type="predicted"/>
<feature type="compositionally biased region" description="Basic residues" evidence="1">
    <location>
        <begin position="1247"/>
        <end position="1260"/>
    </location>
</feature>
<dbReference type="Proteomes" id="UP001159363">
    <property type="component" value="Chromosome 6"/>
</dbReference>
<accession>A0ABQ9H1R7</accession>
<feature type="compositionally biased region" description="Acidic residues" evidence="1">
    <location>
        <begin position="332"/>
        <end position="341"/>
    </location>
</feature>
<reference evidence="2 3" key="1">
    <citation type="submission" date="2023-02" db="EMBL/GenBank/DDBJ databases">
        <title>LHISI_Scaffold_Assembly.</title>
        <authorList>
            <person name="Stuart O.P."/>
            <person name="Cleave R."/>
            <person name="Magrath M.J.L."/>
            <person name="Mikheyev A.S."/>
        </authorList>
    </citation>
    <scope>NUCLEOTIDE SEQUENCE [LARGE SCALE GENOMIC DNA]</scope>
    <source>
        <strain evidence="2">Daus_M_001</strain>
        <tissue evidence="2">Leg muscle</tissue>
    </source>
</reference>
<feature type="region of interest" description="Disordered" evidence="1">
    <location>
        <begin position="646"/>
        <end position="686"/>
    </location>
</feature>
<dbReference type="EMBL" id="JARBHB010000007">
    <property type="protein sequence ID" value="KAJ8878250.1"/>
    <property type="molecule type" value="Genomic_DNA"/>
</dbReference>
<feature type="region of interest" description="Disordered" evidence="1">
    <location>
        <begin position="322"/>
        <end position="353"/>
    </location>
</feature>
<protein>
    <submittedName>
        <fullName evidence="2">Uncharacterized protein</fullName>
    </submittedName>
</protein>
<feature type="region of interest" description="Disordered" evidence="1">
    <location>
        <begin position="1081"/>
        <end position="1105"/>
    </location>
</feature>
<organism evidence="2 3">
    <name type="scientific">Dryococelus australis</name>
    <dbReference type="NCBI Taxonomy" id="614101"/>
    <lineage>
        <taxon>Eukaryota</taxon>
        <taxon>Metazoa</taxon>
        <taxon>Ecdysozoa</taxon>
        <taxon>Arthropoda</taxon>
        <taxon>Hexapoda</taxon>
        <taxon>Insecta</taxon>
        <taxon>Pterygota</taxon>
        <taxon>Neoptera</taxon>
        <taxon>Polyneoptera</taxon>
        <taxon>Phasmatodea</taxon>
        <taxon>Verophasmatodea</taxon>
        <taxon>Anareolatae</taxon>
        <taxon>Phasmatidae</taxon>
        <taxon>Eurycanthinae</taxon>
        <taxon>Dryococelus</taxon>
    </lineage>
</organism>
<name>A0ABQ9H1R7_9NEOP</name>
<evidence type="ECO:0000313" key="2">
    <source>
        <dbReference type="EMBL" id="KAJ8878250.1"/>
    </source>
</evidence>
<feature type="region of interest" description="Disordered" evidence="1">
    <location>
        <begin position="1237"/>
        <end position="1279"/>
    </location>
</feature>
<sequence>MILTVPLCKRLPANHGHSVYELPNSDCDWSSQPMRVIEVIVEQRRNASAGKRESPEKTHRLAASSGTIPTCKNSGVALPVIEPDMPILTAHWLFAVTVEGDNWASILQEVTNTVWTNGLHVGVEILCFTSSSGAPWCLCWGPAAGVFLLLEPTGLFFLSPDVEHQGVAQSDLTCCEVQLAVRYFREMRVSLRLSTIVAYVIGSLENGHILTQRTNKIHLIAVPDSDSGAINVIKGKKRERNPDKLKRNVRKRACAGGESYVSARGKNVEAKKQGPVCACKRLCCSKLTDDERDTIYTQFSEIRDKTAQDSYLSGLIQSRKISRRSNRRQDDVEPGEGEYLDDPGTSSATDPKQNKKSYSYLYKANKDCKPHVTYDHYNRLFNTRFNLSFGTPRTDTCKMCDSLKIQLDCCTADNERRVLATKQPEQEQVCFLLTLVNREIVSRIVRHLPERGHSVLLSDQDFSGIEERNKRREVVYAPGYKVFIYDEKYPDEVLVSESHAYVESEMEKYKHLKVPLGKDALQAQHAYDTSIPLNPLKYDDVMKLAQEYVPPVHSPLYENLKRGDDKECGDHDDELSEVRLTTHWGNKQPMNTKLILDITECSVVQHTGRYIAEILLVQRPKGRIGWAEIQRRPAKCWDVVHQSASGDLLPSRRGSPANREHYTAHSSQSDIGLVPRDKRSQSENGYANGDTPLHTCFVYTCTLEQKSRVHCPPLQTELILLFDPATGDEATRALSICCRLQFNDLQARLYSLMYRYADVNYVLVVCCHSGRRLLGQRSPVGVKYRETVYFDDPSTKVSLILVGVYEYDIASPPLVRTNLRPTLRKIVYGSSLDEDLTMNKAQNHVHQSGYPCLNALRPGVHTVGHITQVIIKKESLRSLTLYAPRVKEGRGAMGSIAPHGEGVELWLPSPLPSLLAGRGFLCSRLKGAEYLRIQDWRQSSTPAAHATSLESGNCLVANLPTSSPAIAQSSLTFRLVHPVLRTIMQIPIAHWVLADRMRVYEWACTLLHARSLAQCSIRSLRVQGQEARERYGRQLHARLVSHRSYVQGVQCTGDERPQIELHPPVRLYFRGVDKYAETQWHGGSSQVMPESHSPDKHSTTRQKPQPLPFSMSCRACRGYVIPSCVPISELLRQMLGMCLIGYCMLRNVPPLAGLQACQQANNIPTQFHRCILDYSVLTSAPRSAKSDISRFSLDQSANTYAQYQLTLMQFQVCLFPCPVVKFRAAFRFLMAPNGSSALQEPENSNTGRKHHQHISKKGRHMTSTARGENTEYANTAARSSRKKLTDGTMSSVCDSSFENPCTCYTEYVHSCLTCCRTGGTMSSVCTSSFENPRTCYTEYVHSCLTCCRTGGTMSSVCTSSLENPRTCYTEYVHSCLTCCRTGDTISSVCASSFENPRTCYTEYVHSCLTCCRTGGTMSSVCTSSFENPRTCYTEYVHSCHTCCRTGGTKSSVCASSFENPRGTMSSVCASSFENPCTCYNVYVHSCLTCCRTGGTMSSVCAHSFENPRGTMSSVCASSFENPCTCYNVYVHSCLTCCRTGGTMSSVCAHSFENPRTCYNEYVHSCQTCCRTVGTMSSVCTSSFENPRTCYTDVCAISFENPRTCYTEYVHSCLTCCRTGGTMSSVCTSSFENPCTCYTKYVHSCLTRCKTGDTILSVCASSFENPRTCYTEYVHSCLICCRTGGTMSSVCASSFENPCTCYNVYVHSCLTCCRTCRTISSVCASSFENPRTCYTEHVHSCQTCCRTGGTMSSVCASSFENTRTCYTEYVHSCLICCRTGGTISSVCASSFENSRGTISSVCASSFENPRTCYTEYVHSCLTCCRTCSTMSSVCASSFENPRTCYTEYVQSCLTCCRTGGTISSVCASSFENPQHVAQCPVSVLVHLRTHVRVTMSMFCRVRHFAEQEAPYPVSALVHLRTHVRVTPSMFTRVRRVAEQVAPCPVSALVLLRTHVRVKPSKFTRVRHVAEQVAPCPVSTLVHLRTHVRVTPSMLHSCQTCCRTGGTISSVCTSSFENPRTCYTEYVQSCQTCCRTAGTISSVCASSFENPRGTMSSVCASSFENLRTCYNEYVHSCQTCCRTVGTMSSVCAISFENPQLVAPCPVSVLVHLRTHVLVTPSMFTCVRHVAEQVAPCPVSALVYLRTHLRVTPSMFTRVRHVAEQVAPCPVSALVHLRIHVRVTPSMFTRFLTCCRTCRTMFSACASSFENPRTCYTDHVHSCQTCCRIGGTISSVCASLFENPCTCYTEHVHSCQTCCRTVGTMSSVCASSFENPRTTCGTMPSVCASSFENPRTCYTEYVHSCLTCSRIGGTMSSVCASSFENPRTCYTEYVHSFLTCCRTGGTISSVCASSFENPRTCYTEYVHSCLTCCRTCSTMSSVCASSFENPRTCYTEYVQSCLTCCRTGGTISSVCASSFENPQHVAQCPVSVLVHLRTHVRVTMSMFCRVRHVAEQEAPYPVSALVHLRTHVRVTPSMFTRVRRVAEQLAPCPVSVLVHLRTHVRDTPSMFTRVRRVAEHVAPYPVSVLVHLRTHLRVTPSMFTRVRRVAEHVAPCPVSALVHLRTHVRVTPSMFTRVRHVAEQVAPCPVSALVHLRTHVCVTPSMFTRVRHVAEQDTRWQHGLCRQRPASQHRSIVKTRLPSSLAGRVRRDETRRVVSLY</sequence>
<comment type="caution">
    <text evidence="2">The sequence shown here is derived from an EMBL/GenBank/DDBJ whole genome shotgun (WGS) entry which is preliminary data.</text>
</comment>
<feature type="compositionally biased region" description="Polar residues" evidence="1">
    <location>
        <begin position="1237"/>
        <end position="1246"/>
    </location>
</feature>
<keyword evidence="3" id="KW-1185">Reference proteome</keyword>
<evidence type="ECO:0000256" key="1">
    <source>
        <dbReference type="SAM" id="MobiDB-lite"/>
    </source>
</evidence>
<feature type="compositionally biased region" description="Polar residues" evidence="1">
    <location>
        <begin position="1261"/>
        <end position="1278"/>
    </location>
</feature>